<dbReference type="GO" id="GO:0004497">
    <property type="term" value="F:monooxygenase activity"/>
    <property type="evidence" value="ECO:0007669"/>
    <property type="project" value="UniProtKB-KW"/>
</dbReference>
<evidence type="ECO:0000313" key="2">
    <source>
        <dbReference type="EMBL" id="NMU29822.1"/>
    </source>
</evidence>
<dbReference type="AlphaFoldDB" id="A0A0L8UN63"/>
<reference evidence="3 4" key="1">
    <citation type="journal article" date="2017" name="Appl. Environ. Microbiol.">
        <title>Parallel evolution of two clades of a major Atlantic endemic Vibrio parahaemolyticus pathogen lineage by independent acquisition of related pathogenicity islands.</title>
        <authorList>
            <person name="Xu F."/>
            <person name="Gonzalez-Escalona N."/>
            <person name="Drees K.P."/>
            <person name="Sebra R.P."/>
            <person name="Cooper V.S."/>
            <person name="Jones S.H."/>
            <person name="Whistler C.A."/>
        </authorList>
    </citation>
    <scope>NUCLEOTIDE SEQUENCE [LARGE SCALE GENOMIC DNA]</scope>
    <source>
        <strain evidence="3 4">MAVP-3</strain>
    </source>
</reference>
<dbReference type="SUPFAM" id="SSF54909">
    <property type="entry name" value="Dimeric alpha+beta barrel"/>
    <property type="match status" value="1"/>
</dbReference>
<dbReference type="RefSeq" id="WP_005479521.1">
    <property type="nucleotide sequence ID" value="NZ_CANUHV010000043.1"/>
</dbReference>
<keyword evidence="2" id="KW-0503">Monooxygenase</keyword>
<dbReference type="InterPro" id="IPR050744">
    <property type="entry name" value="AI-2_Isomerase_LsrG"/>
</dbReference>
<accession>A0A0L8UN63</accession>
<proteinExistence type="predicted"/>
<reference evidence="2 5" key="2">
    <citation type="submission" date="2020-04" db="EMBL/GenBank/DDBJ databases">
        <title>Whole-genome sequencing of Vibrio spp. from China reveals different genetic environments of blaCTX-M-14 among diverse lineages.</title>
        <authorList>
            <person name="Zheng Z."/>
            <person name="Ye L."/>
            <person name="Chen S."/>
        </authorList>
    </citation>
    <scope>NUCLEOTIDE SEQUENCE [LARGE SCALE GENOMIC DNA]</scope>
    <source>
        <strain evidence="2 5">Vb0574</strain>
    </source>
</reference>
<comment type="caution">
    <text evidence="2">The sequence shown here is derived from an EMBL/GenBank/DDBJ whole genome shotgun (WGS) entry which is preliminary data.</text>
</comment>
<evidence type="ECO:0000313" key="4">
    <source>
        <dbReference type="Proteomes" id="UP000214596"/>
    </source>
</evidence>
<evidence type="ECO:0000313" key="3">
    <source>
        <dbReference type="EMBL" id="OXE33308.1"/>
    </source>
</evidence>
<dbReference type="Pfam" id="PF03992">
    <property type="entry name" value="ABM"/>
    <property type="match status" value="1"/>
</dbReference>
<dbReference type="PROSITE" id="PS51725">
    <property type="entry name" value="ABM"/>
    <property type="match status" value="1"/>
</dbReference>
<sequence>MIHLTATFHAQPGKEQQLKEVLTQALEPTRNEEGCVRYQLFQDKDNASHFVFQEQFKDQEAFEFHGKTVHFARLINQIENLLECEPKLAFFNEL</sequence>
<protein>
    <submittedName>
        <fullName evidence="2">Antibiotic biosynthesis monooxygenase</fullName>
    </submittedName>
</protein>
<dbReference type="InterPro" id="IPR007138">
    <property type="entry name" value="ABM_dom"/>
</dbReference>
<keyword evidence="2" id="KW-0560">Oxidoreductase</keyword>
<dbReference type="PANTHER" id="PTHR33336">
    <property type="entry name" value="QUINOL MONOOXYGENASE YGIN-RELATED"/>
    <property type="match status" value="1"/>
</dbReference>
<dbReference type="InterPro" id="IPR011008">
    <property type="entry name" value="Dimeric_a/b-barrel"/>
</dbReference>
<organism evidence="2 5">
    <name type="scientific">Vibrio parahaemolyticus</name>
    <dbReference type="NCBI Taxonomy" id="670"/>
    <lineage>
        <taxon>Bacteria</taxon>
        <taxon>Pseudomonadati</taxon>
        <taxon>Pseudomonadota</taxon>
        <taxon>Gammaproteobacteria</taxon>
        <taxon>Vibrionales</taxon>
        <taxon>Vibrionaceae</taxon>
        <taxon>Vibrio</taxon>
    </lineage>
</organism>
<dbReference type="EMBL" id="NIXT01000346">
    <property type="protein sequence ID" value="OXE33308.1"/>
    <property type="molecule type" value="Genomic_DNA"/>
</dbReference>
<gene>
    <name evidence="3" type="ORF">CA163_08200</name>
    <name evidence="2" type="ORF">HKB21_29880</name>
</gene>
<name>A0A0L8UN63_VIBPH</name>
<dbReference type="PANTHER" id="PTHR33336:SF15">
    <property type="entry name" value="ABM DOMAIN-CONTAINING PROTEIN"/>
    <property type="match status" value="1"/>
</dbReference>
<feature type="domain" description="ABM" evidence="1">
    <location>
        <begin position="2"/>
        <end position="90"/>
    </location>
</feature>
<evidence type="ECO:0000313" key="5">
    <source>
        <dbReference type="Proteomes" id="UP000555836"/>
    </source>
</evidence>
<dbReference type="OMA" id="TRNEQGC"/>
<evidence type="ECO:0000259" key="1">
    <source>
        <dbReference type="PROSITE" id="PS51725"/>
    </source>
</evidence>
<dbReference type="Proteomes" id="UP000555836">
    <property type="component" value="Unassembled WGS sequence"/>
</dbReference>
<dbReference type="Gene3D" id="3.30.70.100">
    <property type="match status" value="1"/>
</dbReference>
<dbReference type="EMBL" id="JABCLD010002250">
    <property type="protein sequence ID" value="NMU29822.1"/>
    <property type="molecule type" value="Genomic_DNA"/>
</dbReference>
<dbReference type="GeneID" id="1189680"/>
<dbReference type="Proteomes" id="UP000214596">
    <property type="component" value="Unassembled WGS sequence"/>
</dbReference>
<dbReference type="OrthoDB" id="9812192at2"/>